<organism evidence="14 15">
    <name type="scientific">Stegodyphus mimosarum</name>
    <name type="common">African social velvet spider</name>
    <dbReference type="NCBI Taxonomy" id="407821"/>
    <lineage>
        <taxon>Eukaryota</taxon>
        <taxon>Metazoa</taxon>
        <taxon>Ecdysozoa</taxon>
        <taxon>Arthropoda</taxon>
        <taxon>Chelicerata</taxon>
        <taxon>Arachnida</taxon>
        <taxon>Araneae</taxon>
        <taxon>Araneomorphae</taxon>
        <taxon>Entelegynae</taxon>
        <taxon>Eresoidea</taxon>
        <taxon>Eresidae</taxon>
        <taxon>Stegodyphus</taxon>
    </lineage>
</organism>
<dbReference type="PANTHER" id="PTHR46059">
    <property type="entry name" value="BETA-GALACTOSIDE ALPHA-2,6-SIALYLTRANSFERASE"/>
    <property type="match status" value="1"/>
</dbReference>
<keyword evidence="15" id="KW-1185">Reference proteome</keyword>
<evidence type="ECO:0000256" key="12">
    <source>
        <dbReference type="ARBA" id="ARBA00034249"/>
    </source>
</evidence>
<dbReference type="EMBL" id="KK121237">
    <property type="protein sequence ID" value="KFM80051.1"/>
    <property type="molecule type" value="Genomic_DNA"/>
</dbReference>
<dbReference type="OrthoDB" id="10264956at2759"/>
<comment type="similarity">
    <text evidence="2">Belongs to the glycosyltransferase 29 family.</text>
</comment>
<comment type="subcellular location">
    <subcellularLocation>
        <location evidence="1">Golgi apparatus</location>
        <location evidence="1">Golgi stack membrane</location>
        <topology evidence="1">Single-pass type II membrane protein</topology>
    </subcellularLocation>
</comment>
<keyword evidence="10" id="KW-1015">Disulfide bond</keyword>
<evidence type="ECO:0000256" key="1">
    <source>
        <dbReference type="ARBA" id="ARBA00004447"/>
    </source>
</evidence>
<name>A0A087URR2_STEMI</name>
<evidence type="ECO:0000256" key="8">
    <source>
        <dbReference type="ARBA" id="ARBA00023034"/>
    </source>
</evidence>
<keyword evidence="3 14" id="KW-0328">Glycosyltransferase</keyword>
<evidence type="ECO:0000256" key="6">
    <source>
        <dbReference type="ARBA" id="ARBA00022968"/>
    </source>
</evidence>
<evidence type="ECO:0000313" key="14">
    <source>
        <dbReference type="EMBL" id="KFM80051.1"/>
    </source>
</evidence>
<evidence type="ECO:0000256" key="13">
    <source>
        <dbReference type="ARBA" id="ARBA00034329"/>
    </source>
</evidence>
<sequence>MFMCMTIFGVIGYTYVLWSQYWRTALEKKQLMIMHNANYLQQSAFHESRVSNNGVLNSPRGNNTGDVPVDKLNSKIHTYKSQLLIQLRKAQLVAGNVIFHKEKEETNIYKVKFKRQKMKIPAKSQQELICELKSKVKVEMLHKGVEPFRTLGYDKYFPQKPVFQTFQKHNTCAIVSSAGSMYRSKLGKEIDSHDIVLRFNSAPTEGYEDDVGSKT</sequence>
<dbReference type="GO" id="GO:0003835">
    <property type="term" value="F:beta-galactoside alpha-2,6-sialyltransferase activity"/>
    <property type="evidence" value="ECO:0007669"/>
    <property type="project" value="UniProtKB-EC"/>
</dbReference>
<proteinExistence type="inferred from homology"/>
<dbReference type="InterPro" id="IPR001675">
    <property type="entry name" value="Glyco_trans_29"/>
</dbReference>
<dbReference type="Proteomes" id="UP000054359">
    <property type="component" value="Unassembled WGS sequence"/>
</dbReference>
<dbReference type="InterPro" id="IPR038578">
    <property type="entry name" value="GT29-like_sf"/>
</dbReference>
<evidence type="ECO:0000256" key="9">
    <source>
        <dbReference type="ARBA" id="ARBA00023136"/>
    </source>
</evidence>
<evidence type="ECO:0000256" key="7">
    <source>
        <dbReference type="ARBA" id="ARBA00022989"/>
    </source>
</evidence>
<keyword evidence="11" id="KW-0325">Glycoprotein</keyword>
<comment type="catalytic activity">
    <reaction evidence="12">
        <text>a beta-D-galactoside + CMP-N-acetyl-beta-neuraminate = an N-acetyl-alpha-neuraminyl-(2-&gt;6)-beta-D-galactosyl derivative + CMP + H(+)</text>
        <dbReference type="Rhea" id="RHEA:52104"/>
        <dbReference type="ChEBI" id="CHEBI:15378"/>
        <dbReference type="ChEBI" id="CHEBI:28034"/>
        <dbReference type="ChEBI" id="CHEBI:57812"/>
        <dbReference type="ChEBI" id="CHEBI:60377"/>
        <dbReference type="ChEBI" id="CHEBI:136398"/>
        <dbReference type="EC" id="2.4.3.1"/>
    </reaction>
</comment>
<keyword evidence="8" id="KW-0333">Golgi apparatus</keyword>
<keyword evidence="4 14" id="KW-0808">Transferase</keyword>
<dbReference type="EC" id="2.4.3.1" evidence="13"/>
<dbReference type="OMA" id="MIMHNAN"/>
<dbReference type="PANTHER" id="PTHR46059:SF1">
    <property type="entry name" value="BETA-GALACTOSIDE ALPHA-2,6-SIALYLTRANSFERASE"/>
    <property type="match status" value="1"/>
</dbReference>
<feature type="non-terminal residue" evidence="14">
    <location>
        <position position="215"/>
    </location>
</feature>
<dbReference type="Pfam" id="PF00777">
    <property type="entry name" value="Glyco_transf_29"/>
    <property type="match status" value="1"/>
</dbReference>
<evidence type="ECO:0000256" key="10">
    <source>
        <dbReference type="ARBA" id="ARBA00023157"/>
    </source>
</evidence>
<gene>
    <name evidence="14" type="ORF">X975_17075</name>
</gene>
<evidence type="ECO:0000256" key="2">
    <source>
        <dbReference type="ARBA" id="ARBA00006003"/>
    </source>
</evidence>
<accession>A0A087URR2</accession>
<evidence type="ECO:0000256" key="4">
    <source>
        <dbReference type="ARBA" id="ARBA00022679"/>
    </source>
</evidence>
<evidence type="ECO:0000256" key="11">
    <source>
        <dbReference type="ARBA" id="ARBA00023180"/>
    </source>
</evidence>
<keyword evidence="7" id="KW-1133">Transmembrane helix</keyword>
<keyword evidence="9" id="KW-0472">Membrane</keyword>
<dbReference type="GO" id="GO:0097503">
    <property type="term" value="P:sialylation"/>
    <property type="evidence" value="ECO:0007669"/>
    <property type="project" value="TreeGrafter"/>
</dbReference>
<dbReference type="STRING" id="407821.A0A087URR2"/>
<keyword evidence="6" id="KW-0735">Signal-anchor</keyword>
<dbReference type="Gene3D" id="3.90.1480.20">
    <property type="entry name" value="Glycosyl transferase family 29"/>
    <property type="match status" value="1"/>
</dbReference>
<keyword evidence="5" id="KW-0812">Transmembrane</keyword>
<evidence type="ECO:0000313" key="15">
    <source>
        <dbReference type="Proteomes" id="UP000054359"/>
    </source>
</evidence>
<dbReference type="AlphaFoldDB" id="A0A087URR2"/>
<evidence type="ECO:0000256" key="5">
    <source>
        <dbReference type="ARBA" id="ARBA00022692"/>
    </source>
</evidence>
<dbReference type="GO" id="GO:0032580">
    <property type="term" value="C:Golgi cisterna membrane"/>
    <property type="evidence" value="ECO:0007669"/>
    <property type="project" value="UniProtKB-SubCell"/>
</dbReference>
<evidence type="ECO:0000256" key="3">
    <source>
        <dbReference type="ARBA" id="ARBA00022676"/>
    </source>
</evidence>
<reference evidence="14 15" key="1">
    <citation type="submission" date="2013-11" db="EMBL/GenBank/DDBJ databases">
        <title>Genome sequencing of Stegodyphus mimosarum.</title>
        <authorList>
            <person name="Bechsgaard J."/>
        </authorList>
    </citation>
    <scope>NUCLEOTIDE SEQUENCE [LARGE SCALE GENOMIC DNA]</scope>
</reference>
<protein>
    <recommendedName>
        <fullName evidence="13">beta-galactoside alpha-(2,6)-sialyltransferase</fullName>
        <ecNumber evidence="13">2.4.3.1</ecNumber>
    </recommendedName>
</protein>